<feature type="active site" description="Proton acceptor" evidence="7">
    <location>
        <position position="106"/>
    </location>
</feature>
<evidence type="ECO:0000313" key="11">
    <source>
        <dbReference type="EMBL" id="KKP59387.1"/>
    </source>
</evidence>
<dbReference type="GO" id="GO:0071555">
    <property type="term" value="P:cell wall organization"/>
    <property type="evidence" value="ECO:0007669"/>
    <property type="project" value="UniProtKB-KW"/>
</dbReference>
<keyword evidence="5" id="KW-0573">Peptidoglycan synthesis</keyword>
<feature type="active site" description="Acyl-ester intermediate" evidence="7">
    <location>
        <position position="103"/>
    </location>
</feature>
<evidence type="ECO:0000256" key="7">
    <source>
        <dbReference type="PIRSR" id="PIRSR618044-1"/>
    </source>
</evidence>
<dbReference type="PANTHER" id="PTHR21581:SF33">
    <property type="entry name" value="D-ALANYL-D-ALANINE CARBOXYPEPTIDASE DACB"/>
    <property type="match status" value="1"/>
</dbReference>
<dbReference type="STRING" id="1618434.UR52_C0007G0012"/>
<evidence type="ECO:0000259" key="10">
    <source>
        <dbReference type="Pfam" id="PF00768"/>
    </source>
</evidence>
<dbReference type="SUPFAM" id="SSF56601">
    <property type="entry name" value="beta-lactamase/transpeptidase-like"/>
    <property type="match status" value="1"/>
</dbReference>
<dbReference type="PRINTS" id="PR00725">
    <property type="entry name" value="DADACBPTASE1"/>
</dbReference>
<keyword evidence="4" id="KW-0133">Cell shape</keyword>
<dbReference type="Proteomes" id="UP000034176">
    <property type="component" value="Unassembled WGS sequence"/>
</dbReference>
<keyword evidence="3" id="KW-0378">Hydrolase</keyword>
<evidence type="ECO:0000256" key="5">
    <source>
        <dbReference type="ARBA" id="ARBA00022984"/>
    </source>
</evidence>
<accession>A0A0G0DW69</accession>
<keyword evidence="11" id="KW-0645">Protease</keyword>
<evidence type="ECO:0000256" key="6">
    <source>
        <dbReference type="ARBA" id="ARBA00023316"/>
    </source>
</evidence>
<dbReference type="EMBL" id="LBPN01000007">
    <property type="protein sequence ID" value="KKP59387.1"/>
    <property type="molecule type" value="Genomic_DNA"/>
</dbReference>
<comment type="similarity">
    <text evidence="1 9">Belongs to the peptidase S11 family.</text>
</comment>
<proteinExistence type="inferred from homology"/>
<evidence type="ECO:0000256" key="3">
    <source>
        <dbReference type="ARBA" id="ARBA00022801"/>
    </source>
</evidence>
<name>A0A0G0DW69_9BACT</name>
<dbReference type="PATRIC" id="fig|1618434.3.peg.318"/>
<protein>
    <submittedName>
        <fullName evidence="11">Serine-type D-Ala-D-Ala carboxypeptidase</fullName>
    </submittedName>
</protein>
<evidence type="ECO:0000256" key="8">
    <source>
        <dbReference type="PIRSR" id="PIRSR618044-2"/>
    </source>
</evidence>
<dbReference type="GO" id="GO:0009002">
    <property type="term" value="F:serine-type D-Ala-D-Ala carboxypeptidase activity"/>
    <property type="evidence" value="ECO:0007669"/>
    <property type="project" value="InterPro"/>
</dbReference>
<dbReference type="InterPro" id="IPR018044">
    <property type="entry name" value="Peptidase_S11"/>
</dbReference>
<evidence type="ECO:0000313" key="12">
    <source>
        <dbReference type="Proteomes" id="UP000034176"/>
    </source>
</evidence>
<dbReference type="AlphaFoldDB" id="A0A0G0DW69"/>
<keyword evidence="6" id="KW-0961">Cell wall biogenesis/degradation</keyword>
<keyword evidence="11" id="KW-0121">Carboxypeptidase</keyword>
<evidence type="ECO:0000256" key="4">
    <source>
        <dbReference type="ARBA" id="ARBA00022960"/>
    </source>
</evidence>
<dbReference type="InterPro" id="IPR001967">
    <property type="entry name" value="Peptidase_S11_N"/>
</dbReference>
<comment type="caution">
    <text evidence="11">The sequence shown here is derived from an EMBL/GenBank/DDBJ whole genome shotgun (WGS) entry which is preliminary data.</text>
</comment>
<evidence type="ECO:0000256" key="1">
    <source>
        <dbReference type="ARBA" id="ARBA00007164"/>
    </source>
</evidence>
<dbReference type="GO" id="GO:0009252">
    <property type="term" value="P:peptidoglycan biosynthetic process"/>
    <property type="evidence" value="ECO:0007669"/>
    <property type="project" value="UniProtKB-KW"/>
</dbReference>
<reference evidence="11 12" key="1">
    <citation type="journal article" date="2015" name="Nature">
        <title>rRNA introns, odd ribosomes, and small enigmatic genomes across a large radiation of phyla.</title>
        <authorList>
            <person name="Brown C.T."/>
            <person name="Hug L.A."/>
            <person name="Thomas B.C."/>
            <person name="Sharon I."/>
            <person name="Castelle C.J."/>
            <person name="Singh A."/>
            <person name="Wilkins M.J."/>
            <person name="Williams K.H."/>
            <person name="Banfield J.F."/>
        </authorList>
    </citation>
    <scope>NUCLEOTIDE SEQUENCE [LARGE SCALE GENOMIC DNA]</scope>
</reference>
<keyword evidence="2" id="KW-0732">Signal</keyword>
<dbReference type="Pfam" id="PF00768">
    <property type="entry name" value="Peptidase_S11"/>
    <property type="match status" value="1"/>
</dbReference>
<feature type="binding site" evidence="8">
    <location>
        <position position="271"/>
    </location>
    <ligand>
        <name>substrate</name>
    </ligand>
</feature>
<gene>
    <name evidence="11" type="ORF">UR52_C0007G0012</name>
</gene>
<dbReference type="GO" id="GO:0006508">
    <property type="term" value="P:proteolysis"/>
    <property type="evidence" value="ECO:0007669"/>
    <property type="project" value="InterPro"/>
</dbReference>
<dbReference type="Gene3D" id="3.40.710.10">
    <property type="entry name" value="DD-peptidase/beta-lactamase superfamily"/>
    <property type="match status" value="1"/>
</dbReference>
<evidence type="ECO:0000256" key="2">
    <source>
        <dbReference type="ARBA" id="ARBA00022729"/>
    </source>
</evidence>
<feature type="domain" description="Peptidase S11 D-alanyl-D-alanine carboxypeptidase A N-terminal" evidence="10">
    <location>
        <begin position="71"/>
        <end position="299"/>
    </location>
</feature>
<dbReference type="InterPro" id="IPR012338">
    <property type="entry name" value="Beta-lactam/transpept-like"/>
</dbReference>
<organism evidence="11 12">
    <name type="scientific">Candidatus Gottesmanbacteria bacterium GW2011_GWA1_34_13</name>
    <dbReference type="NCBI Taxonomy" id="1618434"/>
    <lineage>
        <taxon>Bacteria</taxon>
        <taxon>Candidatus Gottesmaniibacteriota</taxon>
    </lineage>
</organism>
<sequence>MWWKKAGIAIGLISLIYLIGYKVKIDQNILGVLSPLADEQKTRVVFNEQNKTKYPPNDNFPLQLLPKFNDTANINAKSLCVMDVDSRELLMGKNISTTMPIASVAKIMTAMVALERSSLNFEIKIPDSACQVGEAEMGLTPGEKLTTQDLLYGMMLPSGNDAAESLAQGLGRGGREEFINAMNEKAKELNLYDTHFVNPTGLDGNSIKETSYSTCLDLLSLTNYALKNPKFAEIVDTRYREISYVEGKHKAFYLLNKLHLDKSYPGIKGVKPGDTPFAGETLVSYAENGGKKLIVVLLDTLYSKDEVIKLYDDIYGKLGIKVR</sequence>
<dbReference type="PANTHER" id="PTHR21581">
    <property type="entry name" value="D-ALANYL-D-ALANINE CARBOXYPEPTIDASE"/>
    <property type="match status" value="1"/>
</dbReference>
<evidence type="ECO:0000256" key="9">
    <source>
        <dbReference type="RuleBase" id="RU004016"/>
    </source>
</evidence>
<dbReference type="GO" id="GO:0008360">
    <property type="term" value="P:regulation of cell shape"/>
    <property type="evidence" value="ECO:0007669"/>
    <property type="project" value="UniProtKB-KW"/>
</dbReference>
<feature type="active site" evidence="7">
    <location>
        <position position="158"/>
    </location>
</feature>